<accession>A0A1X0NPG3</accession>
<dbReference type="GeneID" id="39987865"/>
<evidence type="ECO:0000313" key="3">
    <source>
        <dbReference type="Proteomes" id="UP000192257"/>
    </source>
</evidence>
<dbReference type="VEuPathDB" id="TriTrypDB:TM35_000271920"/>
<feature type="compositionally biased region" description="Low complexity" evidence="1">
    <location>
        <begin position="569"/>
        <end position="578"/>
    </location>
</feature>
<dbReference type="EMBL" id="NBCO01000027">
    <property type="protein sequence ID" value="ORC86602.1"/>
    <property type="molecule type" value="Genomic_DNA"/>
</dbReference>
<keyword evidence="3" id="KW-1185">Reference proteome</keyword>
<comment type="caution">
    <text evidence="2">The sequence shown here is derived from an EMBL/GenBank/DDBJ whole genome shotgun (WGS) entry which is preliminary data.</text>
</comment>
<feature type="compositionally biased region" description="Low complexity" evidence="1">
    <location>
        <begin position="46"/>
        <end position="55"/>
    </location>
</feature>
<feature type="region of interest" description="Disordered" evidence="1">
    <location>
        <begin position="140"/>
        <end position="197"/>
    </location>
</feature>
<dbReference type="Proteomes" id="UP000192257">
    <property type="component" value="Unassembled WGS sequence"/>
</dbReference>
<dbReference type="OrthoDB" id="246902at2759"/>
<proteinExistence type="predicted"/>
<feature type="compositionally biased region" description="Low complexity" evidence="1">
    <location>
        <begin position="92"/>
        <end position="104"/>
    </location>
</feature>
<feature type="compositionally biased region" description="Polar residues" evidence="1">
    <location>
        <begin position="592"/>
        <end position="602"/>
    </location>
</feature>
<feature type="compositionally biased region" description="Low complexity" evidence="1">
    <location>
        <begin position="544"/>
        <end position="558"/>
    </location>
</feature>
<feature type="region of interest" description="Disordered" evidence="1">
    <location>
        <begin position="35"/>
        <end position="59"/>
    </location>
</feature>
<evidence type="ECO:0000256" key="1">
    <source>
        <dbReference type="SAM" id="MobiDB-lite"/>
    </source>
</evidence>
<feature type="compositionally biased region" description="Basic and acidic residues" evidence="1">
    <location>
        <begin position="410"/>
        <end position="422"/>
    </location>
</feature>
<reference evidence="2 3" key="1">
    <citation type="submission" date="2017-03" db="EMBL/GenBank/DDBJ databases">
        <title>An alternative strategy for trypanosome survival in the mammalian bloodstream revealed through genome and transcriptome analysis of the ubiquitous bovine parasite Trypanosoma (Megatrypanum) theileri.</title>
        <authorList>
            <person name="Kelly S."/>
            <person name="Ivens A."/>
            <person name="Mott A."/>
            <person name="O'Neill E."/>
            <person name="Emms D."/>
            <person name="Macleod O."/>
            <person name="Voorheis P."/>
            <person name="Matthews J."/>
            <person name="Matthews K."/>
            <person name="Carrington M."/>
        </authorList>
    </citation>
    <scope>NUCLEOTIDE SEQUENCE [LARGE SCALE GENOMIC DNA]</scope>
    <source>
        <strain evidence="2">Edinburgh</strain>
    </source>
</reference>
<dbReference type="RefSeq" id="XP_028880668.1">
    <property type="nucleotide sequence ID" value="XM_029028085.1"/>
</dbReference>
<feature type="region of interest" description="Disordered" evidence="1">
    <location>
        <begin position="278"/>
        <end position="328"/>
    </location>
</feature>
<name>A0A1X0NPG3_9TRYP</name>
<evidence type="ECO:0000313" key="2">
    <source>
        <dbReference type="EMBL" id="ORC86602.1"/>
    </source>
</evidence>
<organism evidence="2 3">
    <name type="scientific">Trypanosoma theileri</name>
    <dbReference type="NCBI Taxonomy" id="67003"/>
    <lineage>
        <taxon>Eukaryota</taxon>
        <taxon>Discoba</taxon>
        <taxon>Euglenozoa</taxon>
        <taxon>Kinetoplastea</taxon>
        <taxon>Metakinetoplastina</taxon>
        <taxon>Trypanosomatida</taxon>
        <taxon>Trypanosomatidae</taxon>
        <taxon>Trypanosoma</taxon>
    </lineage>
</organism>
<gene>
    <name evidence="2" type="ORF">TM35_000271920</name>
</gene>
<feature type="region of interest" description="Disordered" evidence="1">
    <location>
        <begin position="83"/>
        <end position="109"/>
    </location>
</feature>
<feature type="compositionally biased region" description="Low complexity" evidence="1">
    <location>
        <begin position="281"/>
        <end position="297"/>
    </location>
</feature>
<protein>
    <submittedName>
        <fullName evidence="2">Uncharacterized protein</fullName>
    </submittedName>
</protein>
<feature type="region of interest" description="Disordered" evidence="1">
    <location>
        <begin position="443"/>
        <end position="639"/>
    </location>
</feature>
<dbReference type="AlphaFoldDB" id="A0A1X0NPG3"/>
<feature type="compositionally biased region" description="Basic and acidic residues" evidence="1">
    <location>
        <begin position="443"/>
        <end position="454"/>
    </location>
</feature>
<feature type="region of interest" description="Disordered" evidence="1">
    <location>
        <begin position="402"/>
        <end position="422"/>
    </location>
</feature>
<feature type="region of interest" description="Disordered" evidence="1">
    <location>
        <begin position="204"/>
        <end position="223"/>
    </location>
</feature>
<sequence length="673" mass="72316">MTTDFCNELRELERCERLSKSNESQTDWLLGTSHPCCEAAEPTRGSSPVSISTATTPPPPIVSVGAAGLPAWAAKLPEEEAVSEGLSRVDSAATPPAAQLQPPQMFTQPGESGAVLEATVVTLEVSSSSIDTDVVMASRLAPRSTVSRSSTEKRSKQRPTAKRERASAQKRRPLTNITPRGESLESSGCIPQVVASSSQKRAIILPKKSIKPPEKTPEPVISPRPVLRKNMYGMTATATSSPALVSRENSIATVPATQKDALSGGAAAVTSPRFYGRSYQSSPDVVVSSESENETGSRGPTSRSRAGEGQYMKSRRHSKPKNETTVVSPKIKAVTSDVSATAAASLSDVAVIDVIEVTGESGEPLREMPTNWNGNGGHTAFTHRCDYNMTGGTEETDILLKPRGSTSLPREGEREEAVSFSEMKRLAAEEEWKEEERRLYEEERQLQQRGREGALPHTPIKTPQTPAKEVQTPQTPPKAAISTAAPSIRTVEKSLPRLLAVSQEREYETNQYQMDEEDDNHKRTVENPQGRELLTTPSQTRGGVPTPTSTPTPVKSTPAGKPPTPKLNPLPLQLTPKTEGTSPIPATKVSLRRTSVEATSPVRTPTKATASPSPAPAATAERTRTSSTPAAEWVANSTPESQVLMDRPCPLTSPAYMNPNMKLKPKASCCIVM</sequence>
<feature type="compositionally biased region" description="Low complexity" evidence="1">
    <location>
        <begin position="603"/>
        <end position="631"/>
    </location>
</feature>